<accession>A0A2G2WZ26</accession>
<evidence type="ECO:0000256" key="1">
    <source>
        <dbReference type="SAM" id="Phobius"/>
    </source>
</evidence>
<dbReference type="AlphaFoldDB" id="A0A2G2WZ26"/>
<feature type="transmembrane region" description="Helical" evidence="1">
    <location>
        <begin position="80"/>
        <end position="99"/>
    </location>
</feature>
<keyword evidence="1" id="KW-0812">Transmembrane</keyword>
<keyword evidence="1" id="KW-0472">Membrane</keyword>
<comment type="caution">
    <text evidence="2">The sequence shown here is derived from an EMBL/GenBank/DDBJ whole genome shotgun (WGS) entry which is preliminary data.</text>
</comment>
<sequence length="185" mass="21165">MEIVEDFLKLGLELEEIRLNEEGNLDGLPRVSKAMVNEYAENIEAIASKLAVSMDPYNAIFMVYEVTKDDLFSVAEMEYMVSYFSYLLLILTSTLFGGLDKLYEYLRKQADDSEKLNKKLAEMIVLMNYEEQSDSSKNIKFDVTPELKDILRSMNCRVKSIYSELPLNAMLIICTGHGDTAIVQR</sequence>
<proteinExistence type="predicted"/>
<dbReference type="Proteomes" id="UP000224567">
    <property type="component" value="Unassembled WGS sequence"/>
</dbReference>
<name>A0A2G2WZ26_CAPBA</name>
<evidence type="ECO:0000313" key="3">
    <source>
        <dbReference type="Proteomes" id="UP000224567"/>
    </source>
</evidence>
<reference evidence="2 3" key="1">
    <citation type="journal article" date="2017" name="Genome Biol.">
        <title>New reference genome sequences of hot pepper reveal the massive evolution of plant disease-resistance genes by retroduplication.</title>
        <authorList>
            <person name="Kim S."/>
            <person name="Park J."/>
            <person name="Yeom S.I."/>
            <person name="Kim Y.M."/>
            <person name="Seo E."/>
            <person name="Kim K.T."/>
            <person name="Kim M.S."/>
            <person name="Lee J.M."/>
            <person name="Cheong K."/>
            <person name="Shin H.S."/>
            <person name="Kim S.B."/>
            <person name="Han K."/>
            <person name="Lee J."/>
            <person name="Park M."/>
            <person name="Lee H.A."/>
            <person name="Lee H.Y."/>
            <person name="Lee Y."/>
            <person name="Oh S."/>
            <person name="Lee J.H."/>
            <person name="Choi E."/>
            <person name="Choi E."/>
            <person name="Lee S.E."/>
            <person name="Jeon J."/>
            <person name="Kim H."/>
            <person name="Choi G."/>
            <person name="Song H."/>
            <person name="Lee J."/>
            <person name="Lee S.C."/>
            <person name="Kwon J.K."/>
            <person name="Lee H.Y."/>
            <person name="Koo N."/>
            <person name="Hong Y."/>
            <person name="Kim R.W."/>
            <person name="Kang W.H."/>
            <person name="Huh J.H."/>
            <person name="Kang B.C."/>
            <person name="Yang T.J."/>
            <person name="Lee Y.H."/>
            <person name="Bennetzen J.L."/>
            <person name="Choi D."/>
        </authorList>
    </citation>
    <scope>NUCLEOTIDE SEQUENCE [LARGE SCALE GENOMIC DNA]</scope>
    <source>
        <strain evidence="3">cv. PBC81</strain>
    </source>
</reference>
<dbReference type="OrthoDB" id="206335at2759"/>
<dbReference type="EMBL" id="MLFT02000004">
    <property type="protein sequence ID" value="PHT50498.1"/>
    <property type="molecule type" value="Genomic_DNA"/>
</dbReference>
<organism evidence="2 3">
    <name type="scientific">Capsicum baccatum</name>
    <name type="common">Peruvian pepper</name>
    <dbReference type="NCBI Taxonomy" id="33114"/>
    <lineage>
        <taxon>Eukaryota</taxon>
        <taxon>Viridiplantae</taxon>
        <taxon>Streptophyta</taxon>
        <taxon>Embryophyta</taxon>
        <taxon>Tracheophyta</taxon>
        <taxon>Spermatophyta</taxon>
        <taxon>Magnoliopsida</taxon>
        <taxon>eudicotyledons</taxon>
        <taxon>Gunneridae</taxon>
        <taxon>Pentapetalae</taxon>
        <taxon>asterids</taxon>
        <taxon>lamiids</taxon>
        <taxon>Solanales</taxon>
        <taxon>Solanaceae</taxon>
        <taxon>Solanoideae</taxon>
        <taxon>Capsiceae</taxon>
        <taxon>Capsicum</taxon>
    </lineage>
</organism>
<reference evidence="3" key="2">
    <citation type="journal article" date="2017" name="J. Anim. Genet.">
        <title>Multiple reference genome sequences of hot pepper reveal the massive evolution of plant disease resistance genes by retroduplication.</title>
        <authorList>
            <person name="Kim S."/>
            <person name="Park J."/>
            <person name="Yeom S.-I."/>
            <person name="Kim Y.-M."/>
            <person name="Seo E."/>
            <person name="Kim K.-T."/>
            <person name="Kim M.-S."/>
            <person name="Lee J.M."/>
            <person name="Cheong K."/>
            <person name="Shin H.-S."/>
            <person name="Kim S.-B."/>
            <person name="Han K."/>
            <person name="Lee J."/>
            <person name="Park M."/>
            <person name="Lee H.-A."/>
            <person name="Lee H.-Y."/>
            <person name="Lee Y."/>
            <person name="Oh S."/>
            <person name="Lee J.H."/>
            <person name="Choi E."/>
            <person name="Choi E."/>
            <person name="Lee S.E."/>
            <person name="Jeon J."/>
            <person name="Kim H."/>
            <person name="Choi G."/>
            <person name="Song H."/>
            <person name="Lee J."/>
            <person name="Lee S.-C."/>
            <person name="Kwon J.-K."/>
            <person name="Lee H.-Y."/>
            <person name="Koo N."/>
            <person name="Hong Y."/>
            <person name="Kim R.W."/>
            <person name="Kang W.-H."/>
            <person name="Huh J.H."/>
            <person name="Kang B.-C."/>
            <person name="Yang T.-J."/>
            <person name="Lee Y.-H."/>
            <person name="Bennetzen J.L."/>
            <person name="Choi D."/>
        </authorList>
    </citation>
    <scope>NUCLEOTIDE SEQUENCE [LARGE SCALE GENOMIC DNA]</scope>
    <source>
        <strain evidence="3">cv. PBC81</strain>
    </source>
</reference>
<keyword evidence="3" id="KW-1185">Reference proteome</keyword>
<evidence type="ECO:0000313" key="2">
    <source>
        <dbReference type="EMBL" id="PHT50498.1"/>
    </source>
</evidence>
<gene>
    <name evidence="2" type="ORF">CQW23_10245</name>
</gene>
<protein>
    <submittedName>
        <fullName evidence="2">Uncharacterized protein</fullName>
    </submittedName>
</protein>
<keyword evidence="1" id="KW-1133">Transmembrane helix</keyword>
<dbReference type="STRING" id="33114.A0A2G2WZ26"/>